<evidence type="ECO:0000313" key="7">
    <source>
        <dbReference type="Proteomes" id="UP000182257"/>
    </source>
</evidence>
<feature type="domain" description="NusG-like N-terminal" evidence="5">
    <location>
        <begin position="44"/>
        <end position="112"/>
    </location>
</feature>
<proteinExistence type="predicted"/>
<dbReference type="EMBL" id="FNRF01000004">
    <property type="protein sequence ID" value="SEA75454.1"/>
    <property type="molecule type" value="Genomic_DNA"/>
</dbReference>
<reference evidence="6 7" key="1">
    <citation type="submission" date="2016-10" db="EMBL/GenBank/DDBJ databases">
        <authorList>
            <person name="de Groot N.N."/>
        </authorList>
    </citation>
    <scope>NUCLEOTIDE SEQUENCE [LARGE SCALE GENOMIC DNA]</scope>
    <source>
        <strain evidence="6 7">D31d</strain>
    </source>
</reference>
<evidence type="ECO:0000313" key="6">
    <source>
        <dbReference type="EMBL" id="SEA75454.1"/>
    </source>
</evidence>
<keyword evidence="2" id="KW-0804">Transcription</keyword>
<dbReference type="CDD" id="cd09895">
    <property type="entry name" value="NGN_SP_UpxY"/>
    <property type="match status" value="1"/>
</dbReference>
<dbReference type="OrthoDB" id="1076696at2"/>
<dbReference type="GO" id="GO:0003723">
    <property type="term" value="F:RNA binding"/>
    <property type="evidence" value="ECO:0007669"/>
    <property type="project" value="InterPro"/>
</dbReference>
<protein>
    <submittedName>
        <fullName evidence="6">Transcription antitermination factor NusG</fullName>
    </submittedName>
</protein>
<feature type="transmembrane region" description="Helical" evidence="4">
    <location>
        <begin position="206"/>
        <end position="224"/>
    </location>
</feature>
<keyword evidence="1" id="KW-0689">Ribosomal protein</keyword>
<dbReference type="Pfam" id="PF02357">
    <property type="entry name" value="NusG"/>
    <property type="match status" value="1"/>
</dbReference>
<dbReference type="SUPFAM" id="SSF82679">
    <property type="entry name" value="N-utilization substance G protein NusG, N-terminal domain"/>
    <property type="match status" value="1"/>
</dbReference>
<dbReference type="GO" id="GO:0006354">
    <property type="term" value="P:DNA-templated transcription elongation"/>
    <property type="evidence" value="ECO:0007669"/>
    <property type="project" value="InterPro"/>
</dbReference>
<dbReference type="GO" id="GO:1990904">
    <property type="term" value="C:ribonucleoprotein complex"/>
    <property type="evidence" value="ECO:0007669"/>
    <property type="project" value="UniProtKB-KW"/>
</dbReference>
<dbReference type="InterPro" id="IPR008991">
    <property type="entry name" value="Translation_prot_SH3-like_sf"/>
</dbReference>
<evidence type="ECO:0000256" key="1">
    <source>
        <dbReference type="ARBA" id="ARBA00022980"/>
    </source>
</evidence>
<dbReference type="InterPro" id="IPR036735">
    <property type="entry name" value="NGN_dom_sf"/>
</dbReference>
<name>A0A1H4DRS5_XYLRU</name>
<dbReference type="GO" id="GO:0003735">
    <property type="term" value="F:structural constituent of ribosome"/>
    <property type="evidence" value="ECO:0007669"/>
    <property type="project" value="InterPro"/>
</dbReference>
<dbReference type="Proteomes" id="UP000182257">
    <property type="component" value="Unassembled WGS sequence"/>
</dbReference>
<evidence type="ECO:0000256" key="2">
    <source>
        <dbReference type="ARBA" id="ARBA00023163"/>
    </source>
</evidence>
<keyword evidence="4" id="KW-0812">Transmembrane</keyword>
<dbReference type="InterPro" id="IPR006645">
    <property type="entry name" value="NGN-like_dom"/>
</dbReference>
<dbReference type="Gene3D" id="3.30.70.940">
    <property type="entry name" value="NusG, N-terminal domain"/>
    <property type="match status" value="1"/>
</dbReference>
<keyword evidence="4" id="KW-0472">Membrane</keyword>
<keyword evidence="4" id="KW-1133">Transmembrane helix</keyword>
<dbReference type="InterPro" id="IPR005825">
    <property type="entry name" value="Ribosomal_uL24_CS"/>
</dbReference>
<keyword evidence="3" id="KW-0687">Ribonucleoprotein</keyword>
<dbReference type="RefSeq" id="WP_074761800.1">
    <property type="nucleotide sequence ID" value="NZ_FNRF01000004.1"/>
</dbReference>
<evidence type="ECO:0000256" key="4">
    <source>
        <dbReference type="SAM" id="Phobius"/>
    </source>
</evidence>
<dbReference type="InterPro" id="IPR041988">
    <property type="entry name" value="Ribosomal_uL24_KOW"/>
</dbReference>
<dbReference type="CDD" id="cd06089">
    <property type="entry name" value="KOW_RPL26"/>
    <property type="match status" value="1"/>
</dbReference>
<dbReference type="GO" id="GO:0005840">
    <property type="term" value="C:ribosome"/>
    <property type="evidence" value="ECO:0007669"/>
    <property type="project" value="UniProtKB-KW"/>
</dbReference>
<gene>
    <name evidence="6" type="ORF">SAMN05216462_2498</name>
</gene>
<dbReference type="SUPFAM" id="SSF50104">
    <property type="entry name" value="Translation proteins SH3-like domain"/>
    <property type="match status" value="1"/>
</dbReference>
<accession>A0A1H4DRS5</accession>
<evidence type="ECO:0000259" key="5">
    <source>
        <dbReference type="Pfam" id="PF02357"/>
    </source>
</evidence>
<dbReference type="AlphaFoldDB" id="A0A1H4DRS5"/>
<organism evidence="6 7">
    <name type="scientific">Xylanibacter ruminicola</name>
    <name type="common">Prevotella ruminicola</name>
    <dbReference type="NCBI Taxonomy" id="839"/>
    <lineage>
        <taxon>Bacteria</taxon>
        <taxon>Pseudomonadati</taxon>
        <taxon>Bacteroidota</taxon>
        <taxon>Bacteroidia</taxon>
        <taxon>Bacteroidales</taxon>
        <taxon>Prevotellaceae</taxon>
        <taxon>Xylanibacter</taxon>
    </lineage>
</organism>
<sequence>MDALTNANKATSPITCCGLTPMAIPEAVNTQKGVSVEYAPDPDKRWYVLRASYGREILAEQLLIQSGVYAYVPKRYAYIEVKGRPKKVLQCLIANIVFAYLTPRQAMMFVRNNDPDEPSPVPQLSEFLSFYYNHFVEGENWRNPPLTIPEHEMLNFIRATCTNDENLLMLQGGDFHYKTDDEVEVICGQFKGVRGRVIRARGQQRVLVALTALNCLCATAYIPTPFLQKI</sequence>
<evidence type="ECO:0000256" key="3">
    <source>
        <dbReference type="ARBA" id="ARBA00023274"/>
    </source>
</evidence>
<dbReference type="GO" id="GO:0006412">
    <property type="term" value="P:translation"/>
    <property type="evidence" value="ECO:0007669"/>
    <property type="project" value="InterPro"/>
</dbReference>
<dbReference type="PROSITE" id="PS01108">
    <property type="entry name" value="RIBOSOMAL_L24"/>
    <property type="match status" value="1"/>
</dbReference>